<feature type="binding site" description="covalent" evidence="11">
    <location>
        <position position="199"/>
    </location>
    <ligand>
        <name>heme c</name>
        <dbReference type="ChEBI" id="CHEBI:61717"/>
        <label>2</label>
    </ligand>
</feature>
<dbReference type="Gene3D" id="1.10.760.10">
    <property type="entry name" value="Cytochrome c-like domain"/>
    <property type="match status" value="3"/>
</dbReference>
<dbReference type="PROSITE" id="PS51007">
    <property type="entry name" value="CYTC"/>
    <property type="match status" value="3"/>
</dbReference>
<dbReference type="AlphaFoldDB" id="A0A158IMB8"/>
<feature type="binding site" description="axial binding residue" evidence="12">
    <location>
        <position position="200"/>
    </location>
    <ligand>
        <name>heme c</name>
        <dbReference type="ChEBI" id="CHEBI:61717"/>
        <label>2</label>
    </ligand>
    <ligandPart>
        <name>Fe</name>
        <dbReference type="ChEBI" id="CHEBI:18248"/>
    </ligandPart>
</feature>
<feature type="binding site" description="covalent" evidence="11">
    <location>
        <position position="53"/>
    </location>
    <ligand>
        <name>heme c</name>
        <dbReference type="ChEBI" id="CHEBI:61717"/>
        <label>1</label>
    </ligand>
</feature>
<keyword evidence="4 11" id="KW-0349">Heme</keyword>
<evidence type="ECO:0000313" key="16">
    <source>
        <dbReference type="Proteomes" id="UP000054770"/>
    </source>
</evidence>
<feature type="binding site" description="covalent" evidence="11">
    <location>
        <position position="332"/>
    </location>
    <ligand>
        <name>heme c</name>
        <dbReference type="ChEBI" id="CHEBI:61717"/>
        <label>3</label>
    </ligand>
</feature>
<evidence type="ECO:0000256" key="10">
    <source>
        <dbReference type="ARBA" id="ARBA00023136"/>
    </source>
</evidence>
<evidence type="ECO:0000256" key="1">
    <source>
        <dbReference type="ARBA" id="ARBA00004236"/>
    </source>
</evidence>
<evidence type="ECO:0000256" key="11">
    <source>
        <dbReference type="PIRSR" id="PIRSR000018-50"/>
    </source>
</evidence>
<feature type="binding site" description="axial binding residue" evidence="12">
    <location>
        <position position="336"/>
    </location>
    <ligand>
        <name>heme c</name>
        <dbReference type="ChEBI" id="CHEBI:61717"/>
        <label>3</label>
    </ligand>
    <ligandPart>
        <name>Fe</name>
        <dbReference type="ChEBI" id="CHEBI:18248"/>
    </ligandPart>
</feature>
<feature type="binding site" description="covalent" evidence="11">
    <location>
        <position position="335"/>
    </location>
    <ligand>
        <name>heme c</name>
        <dbReference type="ChEBI" id="CHEBI:61717"/>
        <label>3</label>
    </ligand>
</feature>
<dbReference type="InterPro" id="IPR036909">
    <property type="entry name" value="Cyt_c-like_dom_sf"/>
</dbReference>
<evidence type="ECO:0000256" key="4">
    <source>
        <dbReference type="ARBA" id="ARBA00022617"/>
    </source>
</evidence>
<feature type="domain" description="Cytochrome c" evidence="14">
    <location>
        <begin position="319"/>
        <end position="405"/>
    </location>
</feature>
<keyword evidence="9 12" id="KW-0408">Iron</keyword>
<evidence type="ECO:0000313" key="15">
    <source>
        <dbReference type="EMBL" id="SAL57675.1"/>
    </source>
</evidence>
<evidence type="ECO:0000256" key="13">
    <source>
        <dbReference type="SAM" id="SignalP"/>
    </source>
</evidence>
<comment type="subcellular location">
    <subcellularLocation>
        <location evidence="1">Cell membrane</location>
    </subcellularLocation>
</comment>
<evidence type="ECO:0000256" key="9">
    <source>
        <dbReference type="ARBA" id="ARBA00023004"/>
    </source>
</evidence>
<keyword evidence="2" id="KW-0813">Transport</keyword>
<dbReference type="InterPro" id="IPR009056">
    <property type="entry name" value="Cyt_c-like_dom"/>
</dbReference>
<dbReference type="InterPro" id="IPR008168">
    <property type="entry name" value="Cyt_C_IC"/>
</dbReference>
<dbReference type="PIRSF" id="PIRSF000018">
    <property type="entry name" value="Mb_ADH_cyt_c"/>
    <property type="match status" value="1"/>
</dbReference>
<feature type="chain" id="PRO_5011119971" evidence="13">
    <location>
        <begin position="25"/>
        <end position="425"/>
    </location>
</feature>
<evidence type="ECO:0000256" key="3">
    <source>
        <dbReference type="ARBA" id="ARBA00022475"/>
    </source>
</evidence>
<dbReference type="OrthoDB" id="9809720at2"/>
<dbReference type="GO" id="GO:0016614">
    <property type="term" value="F:oxidoreductase activity, acting on CH-OH group of donors"/>
    <property type="evidence" value="ECO:0007669"/>
    <property type="project" value="InterPro"/>
</dbReference>
<sequence>MRVPRRRTWLGIAGVLLVCLAARAPGADLSAANAPQLIKRGEYLARVGNCIGCHTADPARPFAGGRPIATRFGTIYTPNITSDPETGIGRWTDAEFLRAMHEGIGRDGKRLYPAFPYVEYTKLTDQDVLAIRAYLGAVAPVRFTPPRNDLAFPFSLRWPMVFWNLLNFTEGRFVPDPKASAERNRGAYLVEGLAHCGKCHTPRTVTHGLNASERLGGGTVAGWHAYNITPDKNAGIGAWSDADLTAYLSTGAAPGRANAAGPMAEVVSNGTQYLTQEDLRSVAAYLRSLPAVSDGATRPRANFDPPARDDVAALRGSPAGALDGARLFIGNCASCHGWNGEGAGPYPPLRGNSASGANPADNLALVILNGVTRSTQRASVFMPAFAGQLSDAQIAAISNYVTNRFGNRQASMSAEQVGKLRATPQ</sequence>
<gene>
    <name evidence="15" type="ORF">AWB68_02839</name>
</gene>
<keyword evidence="7" id="KW-0677">Repeat</keyword>
<dbReference type="PANTHER" id="PTHR35008:SF8">
    <property type="entry name" value="ALCOHOL DEHYDROGENASE CYTOCHROME C SUBUNIT"/>
    <property type="match status" value="1"/>
</dbReference>
<keyword evidence="6 13" id="KW-0732">Signal</keyword>
<dbReference type="SUPFAM" id="SSF46626">
    <property type="entry name" value="Cytochrome c"/>
    <property type="match status" value="3"/>
</dbReference>
<feature type="signal peptide" evidence="13">
    <location>
        <begin position="1"/>
        <end position="24"/>
    </location>
</feature>
<dbReference type="GO" id="GO:0005506">
    <property type="term" value="F:iron ion binding"/>
    <property type="evidence" value="ECO:0007669"/>
    <property type="project" value="InterPro"/>
</dbReference>
<keyword evidence="8" id="KW-0249">Electron transport</keyword>
<feature type="domain" description="Cytochrome c" evidence="14">
    <location>
        <begin position="36"/>
        <end position="139"/>
    </location>
</feature>
<dbReference type="GO" id="GO:0005886">
    <property type="term" value="C:plasma membrane"/>
    <property type="evidence" value="ECO:0007669"/>
    <property type="project" value="UniProtKB-SubCell"/>
</dbReference>
<keyword evidence="10" id="KW-0472">Membrane</keyword>
<feature type="domain" description="Cytochrome c" evidence="14">
    <location>
        <begin position="181"/>
        <end position="290"/>
    </location>
</feature>
<dbReference type="EMBL" id="FCON02000025">
    <property type="protein sequence ID" value="SAL57675.1"/>
    <property type="molecule type" value="Genomic_DNA"/>
</dbReference>
<keyword evidence="16" id="KW-1185">Reference proteome</keyword>
<evidence type="ECO:0000256" key="7">
    <source>
        <dbReference type="ARBA" id="ARBA00022737"/>
    </source>
</evidence>
<comment type="cofactor">
    <cofactor evidence="11">
        <name>heme c</name>
        <dbReference type="ChEBI" id="CHEBI:61717"/>
    </cofactor>
    <text evidence="11">Binds 3 heme c groups covalently per subunit.</text>
</comment>
<name>A0A158IMB8_9BURK</name>
<evidence type="ECO:0000256" key="12">
    <source>
        <dbReference type="PIRSR" id="PIRSR000018-51"/>
    </source>
</evidence>
<dbReference type="GO" id="GO:0009055">
    <property type="term" value="F:electron transfer activity"/>
    <property type="evidence" value="ECO:0007669"/>
    <property type="project" value="InterPro"/>
</dbReference>
<dbReference type="PANTHER" id="PTHR35008">
    <property type="entry name" value="BLL4482 PROTEIN-RELATED"/>
    <property type="match status" value="1"/>
</dbReference>
<dbReference type="Proteomes" id="UP000054770">
    <property type="component" value="Unassembled WGS sequence"/>
</dbReference>
<evidence type="ECO:0000256" key="6">
    <source>
        <dbReference type="ARBA" id="ARBA00022729"/>
    </source>
</evidence>
<dbReference type="PRINTS" id="PR00605">
    <property type="entry name" value="CYTCHROMECIC"/>
</dbReference>
<dbReference type="InterPro" id="IPR051459">
    <property type="entry name" value="Cytochrome_c-type_DH"/>
</dbReference>
<dbReference type="GO" id="GO:0020037">
    <property type="term" value="F:heme binding"/>
    <property type="evidence" value="ECO:0007669"/>
    <property type="project" value="InterPro"/>
</dbReference>
<evidence type="ECO:0000256" key="2">
    <source>
        <dbReference type="ARBA" id="ARBA00022448"/>
    </source>
</evidence>
<feature type="binding site" description="covalent" evidence="11">
    <location>
        <position position="50"/>
    </location>
    <ligand>
        <name>heme c</name>
        <dbReference type="ChEBI" id="CHEBI:61717"/>
        <label>1</label>
    </ligand>
</feature>
<dbReference type="Pfam" id="PF00034">
    <property type="entry name" value="Cytochrom_C"/>
    <property type="match status" value="2"/>
</dbReference>
<evidence type="ECO:0000259" key="14">
    <source>
        <dbReference type="PROSITE" id="PS51007"/>
    </source>
</evidence>
<comment type="caution">
    <text evidence="15">The sequence shown here is derived from an EMBL/GenBank/DDBJ whole genome shotgun (WGS) entry which is preliminary data.</text>
</comment>
<keyword evidence="3" id="KW-1003">Cell membrane</keyword>
<evidence type="ECO:0000256" key="8">
    <source>
        <dbReference type="ARBA" id="ARBA00022982"/>
    </source>
</evidence>
<keyword evidence="5 12" id="KW-0479">Metal-binding</keyword>
<feature type="binding site" description="covalent" evidence="11">
    <location>
        <position position="196"/>
    </location>
    <ligand>
        <name>heme c</name>
        <dbReference type="ChEBI" id="CHEBI:61717"/>
        <label>2</label>
    </ligand>
</feature>
<accession>A0A158IMB8</accession>
<proteinExistence type="predicted"/>
<protein>
    <submittedName>
        <fullName evidence="15">Cytochrome c family protein</fullName>
    </submittedName>
</protein>
<feature type="binding site" description="axial binding residue" evidence="12">
    <location>
        <position position="54"/>
    </location>
    <ligand>
        <name>heme c</name>
        <dbReference type="ChEBI" id="CHEBI:61717"/>
        <label>1</label>
    </ligand>
    <ligandPart>
        <name>Fe</name>
        <dbReference type="ChEBI" id="CHEBI:18248"/>
    </ligandPart>
</feature>
<reference evidence="15" key="1">
    <citation type="submission" date="2016-01" db="EMBL/GenBank/DDBJ databases">
        <authorList>
            <person name="Peeters C."/>
        </authorList>
    </citation>
    <scope>NUCLEOTIDE SEQUENCE [LARGE SCALE GENOMIC DNA]</scope>
    <source>
        <strain evidence="15">LMG 22940</strain>
    </source>
</reference>
<organism evidence="15 16">
    <name type="scientific">Caballeronia choica</name>
    <dbReference type="NCBI Taxonomy" id="326476"/>
    <lineage>
        <taxon>Bacteria</taxon>
        <taxon>Pseudomonadati</taxon>
        <taxon>Pseudomonadota</taxon>
        <taxon>Betaproteobacteria</taxon>
        <taxon>Burkholderiales</taxon>
        <taxon>Burkholderiaceae</taxon>
        <taxon>Caballeronia</taxon>
    </lineage>
</organism>
<dbReference type="InterPro" id="IPR014353">
    <property type="entry name" value="Membr-bd_ADH_cyt_c"/>
</dbReference>
<dbReference type="RefSeq" id="WP_087644981.1">
    <property type="nucleotide sequence ID" value="NZ_FCON02000025.1"/>
</dbReference>
<evidence type="ECO:0000256" key="5">
    <source>
        <dbReference type="ARBA" id="ARBA00022723"/>
    </source>
</evidence>